<comment type="caution">
    <text evidence="2">The sequence shown here is derived from an EMBL/GenBank/DDBJ whole genome shotgun (WGS) entry which is preliminary data.</text>
</comment>
<sequence>MPSRPPANDLTNRVYIHLHIECPRFLIHPYHGGPQPYLIPTMEYMDLLVAFLSVVVMVSLLVRGMQLTTTII</sequence>
<organism evidence="2 3">
    <name type="scientific">Helianthus annuus</name>
    <name type="common">Common sunflower</name>
    <dbReference type="NCBI Taxonomy" id="4232"/>
    <lineage>
        <taxon>Eukaryota</taxon>
        <taxon>Viridiplantae</taxon>
        <taxon>Streptophyta</taxon>
        <taxon>Embryophyta</taxon>
        <taxon>Tracheophyta</taxon>
        <taxon>Spermatophyta</taxon>
        <taxon>Magnoliopsida</taxon>
        <taxon>eudicotyledons</taxon>
        <taxon>Gunneridae</taxon>
        <taxon>Pentapetalae</taxon>
        <taxon>asterids</taxon>
        <taxon>campanulids</taxon>
        <taxon>Asterales</taxon>
        <taxon>Asteraceae</taxon>
        <taxon>Asteroideae</taxon>
        <taxon>Heliantheae alliance</taxon>
        <taxon>Heliantheae</taxon>
        <taxon>Helianthus</taxon>
    </lineage>
</organism>
<dbReference type="EMBL" id="MNCJ02000325">
    <property type="protein sequence ID" value="KAF5785954.1"/>
    <property type="molecule type" value="Genomic_DNA"/>
</dbReference>
<reference evidence="2" key="2">
    <citation type="submission" date="2020-06" db="EMBL/GenBank/DDBJ databases">
        <title>Helianthus annuus Genome sequencing and assembly Release 2.</title>
        <authorList>
            <person name="Gouzy J."/>
            <person name="Langlade N."/>
            <person name="Munos S."/>
        </authorList>
    </citation>
    <scope>NUCLEOTIDE SEQUENCE</scope>
    <source>
        <tissue evidence="2">Leaves</tissue>
    </source>
</reference>
<protein>
    <submittedName>
        <fullName evidence="2">Uncharacterized protein</fullName>
    </submittedName>
</protein>
<name>A0A9K3HXC0_HELAN</name>
<proteinExistence type="predicted"/>
<dbReference type="Proteomes" id="UP000215914">
    <property type="component" value="Unassembled WGS sequence"/>
</dbReference>
<evidence type="ECO:0000256" key="1">
    <source>
        <dbReference type="SAM" id="Phobius"/>
    </source>
</evidence>
<dbReference type="Gramene" id="mRNA:HanXRQr2_Chr10g0434911">
    <property type="protein sequence ID" value="CDS:HanXRQr2_Chr10g0434911.1"/>
    <property type="gene ID" value="HanXRQr2_Chr10g0434911"/>
</dbReference>
<evidence type="ECO:0000313" key="2">
    <source>
        <dbReference type="EMBL" id="KAF5785954.1"/>
    </source>
</evidence>
<keyword evidence="1" id="KW-0812">Transmembrane</keyword>
<accession>A0A9K3HXC0</accession>
<reference evidence="2" key="1">
    <citation type="journal article" date="2017" name="Nature">
        <title>The sunflower genome provides insights into oil metabolism, flowering and Asterid evolution.</title>
        <authorList>
            <person name="Badouin H."/>
            <person name="Gouzy J."/>
            <person name="Grassa C.J."/>
            <person name="Murat F."/>
            <person name="Staton S.E."/>
            <person name="Cottret L."/>
            <person name="Lelandais-Briere C."/>
            <person name="Owens G.L."/>
            <person name="Carrere S."/>
            <person name="Mayjonade B."/>
            <person name="Legrand L."/>
            <person name="Gill N."/>
            <person name="Kane N.C."/>
            <person name="Bowers J.E."/>
            <person name="Hubner S."/>
            <person name="Bellec A."/>
            <person name="Berard A."/>
            <person name="Berges H."/>
            <person name="Blanchet N."/>
            <person name="Boniface M.C."/>
            <person name="Brunel D."/>
            <person name="Catrice O."/>
            <person name="Chaidir N."/>
            <person name="Claudel C."/>
            <person name="Donnadieu C."/>
            <person name="Faraut T."/>
            <person name="Fievet G."/>
            <person name="Helmstetter N."/>
            <person name="King M."/>
            <person name="Knapp S.J."/>
            <person name="Lai Z."/>
            <person name="Le Paslier M.C."/>
            <person name="Lippi Y."/>
            <person name="Lorenzon L."/>
            <person name="Mandel J.R."/>
            <person name="Marage G."/>
            <person name="Marchand G."/>
            <person name="Marquand E."/>
            <person name="Bret-Mestries E."/>
            <person name="Morien E."/>
            <person name="Nambeesan S."/>
            <person name="Nguyen T."/>
            <person name="Pegot-Espagnet P."/>
            <person name="Pouilly N."/>
            <person name="Raftis F."/>
            <person name="Sallet E."/>
            <person name="Schiex T."/>
            <person name="Thomas J."/>
            <person name="Vandecasteele C."/>
            <person name="Vares D."/>
            <person name="Vear F."/>
            <person name="Vautrin S."/>
            <person name="Crespi M."/>
            <person name="Mangin B."/>
            <person name="Burke J.M."/>
            <person name="Salse J."/>
            <person name="Munos S."/>
            <person name="Vincourt P."/>
            <person name="Rieseberg L.H."/>
            <person name="Langlade N.B."/>
        </authorList>
    </citation>
    <scope>NUCLEOTIDE SEQUENCE</scope>
    <source>
        <tissue evidence="2">Leaves</tissue>
    </source>
</reference>
<keyword evidence="3" id="KW-1185">Reference proteome</keyword>
<keyword evidence="1" id="KW-1133">Transmembrane helix</keyword>
<evidence type="ECO:0000313" key="3">
    <source>
        <dbReference type="Proteomes" id="UP000215914"/>
    </source>
</evidence>
<keyword evidence="1" id="KW-0472">Membrane</keyword>
<dbReference type="AlphaFoldDB" id="A0A9K3HXC0"/>
<gene>
    <name evidence="2" type="ORF">HanXRQr2_Chr10g0434911</name>
</gene>
<feature type="transmembrane region" description="Helical" evidence="1">
    <location>
        <begin position="44"/>
        <end position="62"/>
    </location>
</feature>